<keyword evidence="1" id="KW-0175">Coiled coil</keyword>
<evidence type="ECO:0000256" key="1">
    <source>
        <dbReference type="SAM" id="Coils"/>
    </source>
</evidence>
<dbReference type="RefSeq" id="XP_043038205.1">
    <property type="nucleotide sequence ID" value="XM_043186611.1"/>
</dbReference>
<dbReference type="AlphaFoldDB" id="A0A9P7VQQ6"/>
<evidence type="ECO:0000313" key="2">
    <source>
        <dbReference type="EMBL" id="KAG7444705.1"/>
    </source>
</evidence>
<sequence length="124" mass="14326">MGFVLIPIRKPRLYQQEALSNGNKPGIAELARFIDKVKRDTVIFKEELEMVSRETEILRLDVTRLKEETEGLKRDIESLERRNKQGDEDLQLLIDGLEHAMKRKIEGRGQETDAMKCSSSRGEI</sequence>
<keyword evidence="3" id="KW-1185">Reference proteome</keyword>
<comment type="caution">
    <text evidence="2">The sequence shown here is derived from an EMBL/GenBank/DDBJ whole genome shotgun (WGS) entry which is preliminary data.</text>
</comment>
<dbReference type="Proteomes" id="UP000812287">
    <property type="component" value="Unassembled WGS sequence"/>
</dbReference>
<dbReference type="EMBL" id="MU250539">
    <property type="protein sequence ID" value="KAG7444705.1"/>
    <property type="molecule type" value="Genomic_DNA"/>
</dbReference>
<evidence type="ECO:0000313" key="3">
    <source>
        <dbReference type="Proteomes" id="UP000812287"/>
    </source>
</evidence>
<name>A0A9P7VQQ6_9AGAR</name>
<accession>A0A9P7VQQ6</accession>
<protein>
    <submittedName>
        <fullName evidence="2">Uncharacterized protein</fullName>
    </submittedName>
</protein>
<reference evidence="2" key="1">
    <citation type="submission" date="2020-11" db="EMBL/GenBank/DDBJ databases">
        <title>Adaptations for nitrogen fixation in a non-lichenized fungal sporocarp promotes dispersal by wood-feeding termites.</title>
        <authorList>
            <consortium name="DOE Joint Genome Institute"/>
            <person name="Koch R.A."/>
            <person name="Yoon G."/>
            <person name="Arayal U."/>
            <person name="Lail K."/>
            <person name="Amirebrahimi M."/>
            <person name="Labutti K."/>
            <person name="Lipzen A."/>
            <person name="Riley R."/>
            <person name="Barry K."/>
            <person name="Henrissat B."/>
            <person name="Grigoriev I.V."/>
            <person name="Herr J.R."/>
            <person name="Aime M.C."/>
        </authorList>
    </citation>
    <scope>NUCLEOTIDE SEQUENCE</scope>
    <source>
        <strain evidence="2">MCA 3950</strain>
    </source>
</reference>
<dbReference type="OrthoDB" id="2922720at2759"/>
<gene>
    <name evidence="2" type="ORF">BT62DRAFT_933752</name>
</gene>
<dbReference type="GeneID" id="66108908"/>
<proteinExistence type="predicted"/>
<organism evidence="2 3">
    <name type="scientific">Guyanagaster necrorhizus</name>
    <dbReference type="NCBI Taxonomy" id="856835"/>
    <lineage>
        <taxon>Eukaryota</taxon>
        <taxon>Fungi</taxon>
        <taxon>Dikarya</taxon>
        <taxon>Basidiomycota</taxon>
        <taxon>Agaricomycotina</taxon>
        <taxon>Agaricomycetes</taxon>
        <taxon>Agaricomycetidae</taxon>
        <taxon>Agaricales</taxon>
        <taxon>Marasmiineae</taxon>
        <taxon>Physalacriaceae</taxon>
        <taxon>Guyanagaster</taxon>
    </lineage>
</organism>
<feature type="coiled-coil region" evidence="1">
    <location>
        <begin position="48"/>
        <end position="89"/>
    </location>
</feature>